<sequence length="353" mass="40633">MTIKEIKEKGLLLFECVSGSKAYGLDTPTSDTDIKGVFYLPKEQFFGLDYVAQVQNETNDEVYYELGRFVELLVKSNPGVLELLATPPEWVLYKHPVMVQLPLEMFLSKQAKDTFAGYAVTQIYKARGLKKKIVNPFPKERKEVTDFCFVLQDCNTVPLQEWLLENDLEPKRCGLVKLPHSKGIYAVYYDNSGVKGYRGIQKNKEANEVCLSSIPKGEKTVAYMSFNVESYSSYCKDYAAYWDWVAKRNEERYTVNQKHQGGYDSKNMMHTIRLLQVADEILLTGKLNVKRDNRDELLAIKAGEKKYEELLEMADRLIANIEKEDKKSSLKMFPDAVKAKEVLVTIREQLYNE</sequence>
<gene>
    <name evidence="2" type="ORF">NOX80_08505</name>
</gene>
<dbReference type="PANTHER" id="PTHR34817">
    <property type="entry name" value="NUCLEOTIDYLTRANSFERASE"/>
    <property type="match status" value="1"/>
</dbReference>
<organism evidence="2 3">
    <name type="scientific">Flavobacterium cerinum</name>
    <dbReference type="NCBI Taxonomy" id="2502784"/>
    <lineage>
        <taxon>Bacteria</taxon>
        <taxon>Pseudomonadati</taxon>
        <taxon>Bacteroidota</taxon>
        <taxon>Flavobacteriia</taxon>
        <taxon>Flavobacteriales</taxon>
        <taxon>Flavobacteriaceae</taxon>
        <taxon>Flavobacterium</taxon>
    </lineage>
</organism>
<feature type="coiled-coil region" evidence="1">
    <location>
        <begin position="300"/>
        <end position="327"/>
    </location>
</feature>
<evidence type="ECO:0000256" key="1">
    <source>
        <dbReference type="SAM" id="Coils"/>
    </source>
</evidence>
<dbReference type="InterPro" id="IPR018775">
    <property type="entry name" value="RlaP"/>
</dbReference>
<accession>A0ABY5J0Y4</accession>
<keyword evidence="3" id="KW-1185">Reference proteome</keyword>
<reference evidence="2" key="1">
    <citation type="submission" date="2022-07" db="EMBL/GenBank/DDBJ databases">
        <title>Isolation, identification, and degradation of a PFOSA degrading strain from sewage treatment plant.</title>
        <authorList>
            <person name="Zhang L."/>
            <person name="Huo Y."/>
        </authorList>
    </citation>
    <scope>NUCLEOTIDE SEQUENCE</scope>
    <source>
        <strain evidence="2">C1</strain>
    </source>
</reference>
<dbReference type="EMBL" id="CP101751">
    <property type="protein sequence ID" value="UUC47224.1"/>
    <property type="molecule type" value="Genomic_DNA"/>
</dbReference>
<proteinExistence type="predicted"/>
<dbReference type="Proteomes" id="UP001059844">
    <property type="component" value="Chromosome"/>
</dbReference>
<evidence type="ECO:0000313" key="2">
    <source>
        <dbReference type="EMBL" id="UUC47224.1"/>
    </source>
</evidence>
<name>A0ABY5J0Y4_9FLAO</name>
<evidence type="ECO:0000313" key="3">
    <source>
        <dbReference type="Proteomes" id="UP001059844"/>
    </source>
</evidence>
<dbReference type="Pfam" id="PF10127">
    <property type="entry name" value="RlaP"/>
    <property type="match status" value="1"/>
</dbReference>
<dbReference type="PANTHER" id="PTHR34817:SF1">
    <property type="entry name" value="NUCLEOTIDYLTRANSFERASE"/>
    <property type="match status" value="1"/>
</dbReference>
<protein>
    <submittedName>
        <fullName evidence="2">Nucleotidyltransferase domain-containing protein</fullName>
    </submittedName>
</protein>
<keyword evidence="1" id="KW-0175">Coiled coil</keyword>
<dbReference type="RefSeq" id="WP_256552859.1">
    <property type="nucleotide sequence ID" value="NZ_CP101751.1"/>
</dbReference>